<dbReference type="Proteomes" id="UP000003835">
    <property type="component" value="Unassembled WGS sequence"/>
</dbReference>
<dbReference type="InterPro" id="IPR036271">
    <property type="entry name" value="Tet_transcr_reg_TetR-rel_C_sf"/>
</dbReference>
<dbReference type="InterPro" id="IPR001647">
    <property type="entry name" value="HTH_TetR"/>
</dbReference>
<dbReference type="STRING" id="118168.MC7420_2472"/>
<protein>
    <submittedName>
        <fullName evidence="6">Transcriptional regulator, TetR family protein</fullName>
    </submittedName>
</protein>
<dbReference type="PANTHER" id="PTHR30055:SF146">
    <property type="entry name" value="HTH-TYPE TRANSCRIPTIONAL DUAL REGULATOR CECR"/>
    <property type="match status" value="1"/>
</dbReference>
<dbReference type="HOGENOM" id="CLU_069356_27_0_3"/>
<evidence type="ECO:0000256" key="3">
    <source>
        <dbReference type="ARBA" id="ARBA00023163"/>
    </source>
</evidence>
<dbReference type="FunFam" id="1.10.10.60:FF:000141">
    <property type="entry name" value="TetR family transcriptional regulator"/>
    <property type="match status" value="1"/>
</dbReference>
<feature type="domain" description="HTH tetR-type" evidence="5">
    <location>
        <begin position="16"/>
        <end position="76"/>
    </location>
</feature>
<reference evidence="6 7" key="1">
    <citation type="submission" date="2008-07" db="EMBL/GenBank/DDBJ databases">
        <authorList>
            <person name="Tandeau de Marsac N."/>
            <person name="Ferriera S."/>
            <person name="Johnson J."/>
            <person name="Kravitz S."/>
            <person name="Beeson K."/>
            <person name="Sutton G."/>
            <person name="Rogers Y.-H."/>
            <person name="Friedman R."/>
            <person name="Frazier M."/>
            <person name="Venter J.C."/>
        </authorList>
    </citation>
    <scope>NUCLEOTIDE SEQUENCE [LARGE SCALE GENOMIC DNA]</scope>
    <source>
        <strain evidence="6 7">PCC 7420</strain>
    </source>
</reference>
<keyword evidence="2 4" id="KW-0238">DNA-binding</keyword>
<accession>B4VZU8</accession>
<evidence type="ECO:0000313" key="6">
    <source>
        <dbReference type="EMBL" id="EDX72564.1"/>
    </source>
</evidence>
<dbReference type="InterPro" id="IPR050109">
    <property type="entry name" value="HTH-type_TetR-like_transc_reg"/>
</dbReference>
<organism evidence="6 7">
    <name type="scientific">Coleofasciculus chthonoplastes PCC 7420</name>
    <dbReference type="NCBI Taxonomy" id="118168"/>
    <lineage>
        <taxon>Bacteria</taxon>
        <taxon>Bacillati</taxon>
        <taxon>Cyanobacteriota</taxon>
        <taxon>Cyanophyceae</taxon>
        <taxon>Coleofasciculales</taxon>
        <taxon>Coleofasciculaceae</taxon>
        <taxon>Coleofasciculus</taxon>
    </lineage>
</organism>
<name>B4VZU8_9CYAN</name>
<dbReference type="InterPro" id="IPR039536">
    <property type="entry name" value="TetR_C_Proteobacteria"/>
</dbReference>
<dbReference type="Gene3D" id="1.10.357.10">
    <property type="entry name" value="Tetracycline Repressor, domain 2"/>
    <property type="match status" value="1"/>
</dbReference>
<dbReference type="Pfam" id="PF00440">
    <property type="entry name" value="TetR_N"/>
    <property type="match status" value="1"/>
</dbReference>
<dbReference type="GO" id="GO:0045892">
    <property type="term" value="P:negative regulation of DNA-templated transcription"/>
    <property type="evidence" value="ECO:0007669"/>
    <property type="project" value="UniProtKB-ARBA"/>
</dbReference>
<dbReference type="InterPro" id="IPR009057">
    <property type="entry name" value="Homeodomain-like_sf"/>
</dbReference>
<dbReference type="Pfam" id="PF14246">
    <property type="entry name" value="TetR_C_7"/>
    <property type="match status" value="1"/>
</dbReference>
<evidence type="ECO:0000313" key="7">
    <source>
        <dbReference type="Proteomes" id="UP000003835"/>
    </source>
</evidence>
<evidence type="ECO:0000259" key="5">
    <source>
        <dbReference type="PROSITE" id="PS50977"/>
    </source>
</evidence>
<dbReference type="SUPFAM" id="SSF46689">
    <property type="entry name" value="Homeodomain-like"/>
    <property type="match status" value="1"/>
</dbReference>
<dbReference type="EMBL" id="DS989863">
    <property type="protein sequence ID" value="EDX72564.1"/>
    <property type="molecule type" value="Genomic_DNA"/>
</dbReference>
<feature type="DNA-binding region" description="H-T-H motif" evidence="4">
    <location>
        <begin position="39"/>
        <end position="58"/>
    </location>
</feature>
<dbReference type="GO" id="GO:0003700">
    <property type="term" value="F:DNA-binding transcription factor activity"/>
    <property type="evidence" value="ECO:0007669"/>
    <property type="project" value="TreeGrafter"/>
</dbReference>
<dbReference type="PANTHER" id="PTHR30055">
    <property type="entry name" value="HTH-TYPE TRANSCRIPTIONAL REGULATOR RUTR"/>
    <property type="match status" value="1"/>
</dbReference>
<dbReference type="PROSITE" id="PS50977">
    <property type="entry name" value="HTH_TETR_2"/>
    <property type="match status" value="1"/>
</dbReference>
<dbReference type="PRINTS" id="PR00455">
    <property type="entry name" value="HTHTETR"/>
</dbReference>
<dbReference type="SUPFAM" id="SSF48498">
    <property type="entry name" value="Tetracyclin repressor-like, C-terminal domain"/>
    <property type="match status" value="1"/>
</dbReference>
<proteinExistence type="predicted"/>
<sequence>MQLRSKLTIPELFMKPSKREQIAQAAMQLFIQHGYRETSMDQIAAEADVSKHTIYNHFQSKEGLFIELVEQFICEQFQPDFNFNLSDKPAVGLRRFAEAFLAKLNNPEYAAFLRLLIAESHHFPNLAQLFIRQVIGEERHSLKQYFESHPDWHIRDPELTAYIFLSSMSSLVLFQEVMQGKSILSIEQDRLIDQLVDLVLSNSAVQILSPP</sequence>
<evidence type="ECO:0000256" key="4">
    <source>
        <dbReference type="PROSITE-ProRule" id="PRU00335"/>
    </source>
</evidence>
<keyword evidence="7" id="KW-1185">Reference proteome</keyword>
<evidence type="ECO:0000256" key="1">
    <source>
        <dbReference type="ARBA" id="ARBA00023015"/>
    </source>
</evidence>
<keyword evidence="1" id="KW-0805">Transcription regulation</keyword>
<dbReference type="Gene3D" id="1.10.10.60">
    <property type="entry name" value="Homeodomain-like"/>
    <property type="match status" value="1"/>
</dbReference>
<dbReference type="eggNOG" id="COG1309">
    <property type="taxonomic scope" value="Bacteria"/>
</dbReference>
<dbReference type="GO" id="GO:0000976">
    <property type="term" value="F:transcription cis-regulatory region binding"/>
    <property type="evidence" value="ECO:0007669"/>
    <property type="project" value="TreeGrafter"/>
</dbReference>
<dbReference type="AlphaFoldDB" id="B4VZU8"/>
<keyword evidence="3" id="KW-0804">Transcription</keyword>
<gene>
    <name evidence="6" type="ORF">MC7420_2472</name>
</gene>
<evidence type="ECO:0000256" key="2">
    <source>
        <dbReference type="ARBA" id="ARBA00023125"/>
    </source>
</evidence>